<dbReference type="KEGG" id="fgg:FSB75_16940"/>
<dbReference type="AlphaFoldDB" id="A0A5B8UNG4"/>
<evidence type="ECO:0000259" key="2">
    <source>
        <dbReference type="Pfam" id="PF06580"/>
    </source>
</evidence>
<feature type="domain" description="Signal transduction histidine kinase internal region" evidence="2">
    <location>
        <begin position="167"/>
        <end position="244"/>
    </location>
</feature>
<dbReference type="Proteomes" id="UP000321204">
    <property type="component" value="Chromosome"/>
</dbReference>
<dbReference type="OrthoDB" id="9809908at2"/>
<keyword evidence="3" id="KW-0808">Transferase</keyword>
<dbReference type="EMBL" id="CP042433">
    <property type="protein sequence ID" value="QEC57515.1"/>
    <property type="molecule type" value="Genomic_DNA"/>
</dbReference>
<feature type="transmembrane region" description="Helical" evidence="1">
    <location>
        <begin position="125"/>
        <end position="146"/>
    </location>
</feature>
<protein>
    <submittedName>
        <fullName evidence="3">Histidine kinase</fullName>
    </submittedName>
</protein>
<feature type="transmembrane region" description="Helical" evidence="1">
    <location>
        <begin position="12"/>
        <end position="35"/>
    </location>
</feature>
<feature type="transmembrane region" description="Helical" evidence="1">
    <location>
        <begin position="47"/>
        <end position="66"/>
    </location>
</feature>
<dbReference type="InterPro" id="IPR036890">
    <property type="entry name" value="HATPase_C_sf"/>
</dbReference>
<evidence type="ECO:0000313" key="3">
    <source>
        <dbReference type="EMBL" id="QEC57515.1"/>
    </source>
</evidence>
<reference evidence="3 4" key="1">
    <citation type="journal article" date="2015" name="Int. J. Syst. Evol. Microbiol.">
        <title>Flavisolibacter ginsenosidimutans sp. nov., with ginsenoside-converting activity isolated from soil used for cultivating ginseng.</title>
        <authorList>
            <person name="Zhao Y."/>
            <person name="Liu Q."/>
            <person name="Kang M.S."/>
            <person name="Jin F."/>
            <person name="Yu H."/>
            <person name="Im W.T."/>
        </authorList>
    </citation>
    <scope>NUCLEOTIDE SEQUENCE [LARGE SCALE GENOMIC DNA]</scope>
    <source>
        <strain evidence="3 4">Gsoil 636</strain>
    </source>
</reference>
<dbReference type="RefSeq" id="WP_146789923.1">
    <property type="nucleotide sequence ID" value="NZ_BAABIO010000003.1"/>
</dbReference>
<keyword evidence="1" id="KW-0812">Transmembrane</keyword>
<dbReference type="InterPro" id="IPR010559">
    <property type="entry name" value="Sig_transdc_His_kin_internal"/>
</dbReference>
<dbReference type="PANTHER" id="PTHR34220:SF7">
    <property type="entry name" value="SENSOR HISTIDINE KINASE YPDA"/>
    <property type="match status" value="1"/>
</dbReference>
<feature type="transmembrane region" description="Helical" evidence="1">
    <location>
        <begin position="87"/>
        <end position="105"/>
    </location>
</feature>
<dbReference type="Gene3D" id="3.30.565.10">
    <property type="entry name" value="Histidine kinase-like ATPase, C-terminal domain"/>
    <property type="match status" value="1"/>
</dbReference>
<keyword evidence="4" id="KW-1185">Reference proteome</keyword>
<dbReference type="GO" id="GO:0000155">
    <property type="term" value="F:phosphorelay sensor kinase activity"/>
    <property type="evidence" value="ECO:0007669"/>
    <property type="project" value="InterPro"/>
</dbReference>
<evidence type="ECO:0000256" key="1">
    <source>
        <dbReference type="SAM" id="Phobius"/>
    </source>
</evidence>
<dbReference type="InterPro" id="IPR050640">
    <property type="entry name" value="Bact_2-comp_sensor_kinase"/>
</dbReference>
<name>A0A5B8UNG4_9BACT</name>
<accession>A0A5B8UNG4</accession>
<dbReference type="PANTHER" id="PTHR34220">
    <property type="entry name" value="SENSOR HISTIDINE KINASE YPDA"/>
    <property type="match status" value="1"/>
</dbReference>
<dbReference type="GO" id="GO:0016020">
    <property type="term" value="C:membrane"/>
    <property type="evidence" value="ECO:0007669"/>
    <property type="project" value="InterPro"/>
</dbReference>
<sequence length="348" mass="40186">MKEALTIQKTISPFKLTLTVILIVSFFYPVFFAYIDHELTVKVLAREWIFTAVRLTGIGLIAHGVIRLNNAVFKGFKPAWLRYPVEIILILFCTYWFLFGFVKYIDSPLTGSNPADPNLWTFRRYIGLYMLGTIFIYTFLSGLNIYQVARQKEAQAEQLQREFAQVRLQALKSQVNPHFLFNSLSVLSSLVHVSAETSEQFIHYLAKAYRYILEQKELDLVSLKEELGFLDAYFFLLQIRFEQKVKLEKNIDADAEDLRLPPLTLQLLVENAVKHNKMSAQEPLVIKVSVAESSLIVENNLRPREQAESSTGIGLENIRKRYAMLTERKPIIAQTSEIFRVQIPLLKK</sequence>
<keyword evidence="3" id="KW-0418">Kinase</keyword>
<keyword evidence="1" id="KW-1133">Transmembrane helix</keyword>
<proteinExistence type="predicted"/>
<keyword evidence="1" id="KW-0472">Membrane</keyword>
<evidence type="ECO:0000313" key="4">
    <source>
        <dbReference type="Proteomes" id="UP000321204"/>
    </source>
</evidence>
<organism evidence="3 4">
    <name type="scientific">Flavisolibacter ginsenosidimutans</name>
    <dbReference type="NCBI Taxonomy" id="661481"/>
    <lineage>
        <taxon>Bacteria</taxon>
        <taxon>Pseudomonadati</taxon>
        <taxon>Bacteroidota</taxon>
        <taxon>Chitinophagia</taxon>
        <taxon>Chitinophagales</taxon>
        <taxon>Chitinophagaceae</taxon>
        <taxon>Flavisolibacter</taxon>
    </lineage>
</organism>
<dbReference type="Pfam" id="PF06580">
    <property type="entry name" value="His_kinase"/>
    <property type="match status" value="1"/>
</dbReference>
<gene>
    <name evidence="3" type="ORF">FSB75_16940</name>
</gene>